<evidence type="ECO:0000313" key="3">
    <source>
        <dbReference type="EMBL" id="KAK1431917.1"/>
    </source>
</evidence>
<dbReference type="SMART" id="SM01349">
    <property type="entry name" value="TOG"/>
    <property type="match status" value="1"/>
</dbReference>
<dbReference type="SUPFAM" id="SSF48371">
    <property type="entry name" value="ARM repeat"/>
    <property type="match status" value="1"/>
</dbReference>
<dbReference type="AlphaFoldDB" id="A0AAD8KZB7"/>
<gene>
    <name evidence="3" type="ORF">QVD17_08714</name>
</gene>
<organism evidence="3 4">
    <name type="scientific">Tagetes erecta</name>
    <name type="common">African marigold</name>
    <dbReference type="NCBI Taxonomy" id="13708"/>
    <lineage>
        <taxon>Eukaryota</taxon>
        <taxon>Viridiplantae</taxon>
        <taxon>Streptophyta</taxon>
        <taxon>Embryophyta</taxon>
        <taxon>Tracheophyta</taxon>
        <taxon>Spermatophyta</taxon>
        <taxon>Magnoliopsida</taxon>
        <taxon>eudicotyledons</taxon>
        <taxon>Gunneridae</taxon>
        <taxon>Pentapetalae</taxon>
        <taxon>asterids</taxon>
        <taxon>campanulids</taxon>
        <taxon>Asterales</taxon>
        <taxon>Asteraceae</taxon>
        <taxon>Asteroideae</taxon>
        <taxon>Heliantheae alliance</taxon>
        <taxon>Tageteae</taxon>
        <taxon>Tagetes</taxon>
    </lineage>
</organism>
<dbReference type="PANTHER" id="PTHR12609">
    <property type="entry name" value="MICROTUBULE ASSOCIATED PROTEIN XMAP215"/>
    <property type="match status" value="1"/>
</dbReference>
<keyword evidence="1" id="KW-0472">Membrane</keyword>
<feature type="domain" description="TOG" evidence="2">
    <location>
        <begin position="95"/>
        <end position="270"/>
    </location>
</feature>
<evidence type="ECO:0000256" key="1">
    <source>
        <dbReference type="SAM" id="Phobius"/>
    </source>
</evidence>
<keyword evidence="1" id="KW-1133">Transmembrane helix</keyword>
<protein>
    <recommendedName>
        <fullName evidence="2">TOG domain-containing protein</fullName>
    </recommendedName>
</protein>
<name>A0AAD8KZB7_TARER</name>
<sequence>MLDWSKMQRNLVMSRCSGSKVGKSNGYASKHGIRSVSSRAVSSKVSKPEPIMSVQDINIQSQALLNVMDSNKDERERIAVRRFKFEELHLEQIQDLENDLMKFFREDLHRRLLSTDFKKQVDGIEMLQRALPTIAKDLIEVIDVLLKWFVLRFCESNTSCLLKVLEFLPELCETLRNKNYTLNESEASIFLPCLVEKTGHNIEKLREIIQELMKQIIHSYSAAKTLPYILEGLRSRNNRARIECADLGYILIIFAAVLTAILAAIWQLFFYN</sequence>
<dbReference type="GO" id="GO:0051010">
    <property type="term" value="F:microtubule plus-end binding"/>
    <property type="evidence" value="ECO:0007669"/>
    <property type="project" value="InterPro"/>
</dbReference>
<dbReference type="GO" id="GO:0007051">
    <property type="term" value="P:spindle organization"/>
    <property type="evidence" value="ECO:0007669"/>
    <property type="project" value="InterPro"/>
</dbReference>
<accession>A0AAD8KZB7</accession>
<evidence type="ECO:0000259" key="2">
    <source>
        <dbReference type="SMART" id="SM01349"/>
    </source>
</evidence>
<dbReference type="InterPro" id="IPR011989">
    <property type="entry name" value="ARM-like"/>
</dbReference>
<feature type="transmembrane region" description="Helical" evidence="1">
    <location>
        <begin position="247"/>
        <end position="269"/>
    </location>
</feature>
<dbReference type="InterPro" id="IPR034085">
    <property type="entry name" value="TOG"/>
</dbReference>
<keyword evidence="1" id="KW-0812">Transmembrane</keyword>
<dbReference type="Proteomes" id="UP001229421">
    <property type="component" value="Unassembled WGS sequence"/>
</dbReference>
<dbReference type="InterPro" id="IPR045110">
    <property type="entry name" value="XMAP215"/>
</dbReference>
<dbReference type="EMBL" id="JAUHHV010000002">
    <property type="protein sequence ID" value="KAK1431917.1"/>
    <property type="molecule type" value="Genomic_DNA"/>
</dbReference>
<proteinExistence type="predicted"/>
<comment type="caution">
    <text evidence="3">The sequence shown here is derived from an EMBL/GenBank/DDBJ whole genome shotgun (WGS) entry which is preliminary data.</text>
</comment>
<reference evidence="3" key="1">
    <citation type="journal article" date="2023" name="bioRxiv">
        <title>Improved chromosome-level genome assembly for marigold (Tagetes erecta).</title>
        <authorList>
            <person name="Jiang F."/>
            <person name="Yuan L."/>
            <person name="Wang S."/>
            <person name="Wang H."/>
            <person name="Xu D."/>
            <person name="Wang A."/>
            <person name="Fan W."/>
        </authorList>
    </citation>
    <scope>NUCLEOTIDE SEQUENCE</scope>
    <source>
        <strain evidence="3">WSJ</strain>
        <tissue evidence="3">Leaf</tissue>
    </source>
</reference>
<dbReference type="GO" id="GO:0061863">
    <property type="term" value="F:microtubule plus end polymerase"/>
    <property type="evidence" value="ECO:0007669"/>
    <property type="project" value="InterPro"/>
</dbReference>
<dbReference type="GO" id="GO:0046785">
    <property type="term" value="P:microtubule polymerization"/>
    <property type="evidence" value="ECO:0007669"/>
    <property type="project" value="InterPro"/>
</dbReference>
<dbReference type="InterPro" id="IPR016024">
    <property type="entry name" value="ARM-type_fold"/>
</dbReference>
<keyword evidence="4" id="KW-1185">Reference proteome</keyword>
<dbReference type="FunFam" id="1.25.10.10:FF:000121">
    <property type="entry name" value="Protein MOR1"/>
    <property type="match status" value="1"/>
</dbReference>
<dbReference type="Gene3D" id="1.25.10.10">
    <property type="entry name" value="Leucine-rich Repeat Variant"/>
    <property type="match status" value="1"/>
</dbReference>
<evidence type="ECO:0000313" key="4">
    <source>
        <dbReference type="Proteomes" id="UP001229421"/>
    </source>
</evidence>
<dbReference type="GO" id="GO:0030951">
    <property type="term" value="P:establishment or maintenance of microtubule cytoskeleton polarity"/>
    <property type="evidence" value="ECO:0007669"/>
    <property type="project" value="InterPro"/>
</dbReference>